<keyword evidence="3" id="KW-1185">Reference proteome</keyword>
<evidence type="ECO:0000313" key="3">
    <source>
        <dbReference type="Proteomes" id="UP000738431"/>
    </source>
</evidence>
<sequence>MSVALVGGTADDFLGMRKTVSPLRLAGLVLGLVAAAAVVVVAVWMGRREGEPGKPEATVVAQEKAAEVAADSATSGEAGLDPTTVVAATEEEVVVEPQVWRLATLSEETRSHLRVVRTVARQVSYARLDTTVLAGKDSPFVRPGRGRVTWTLPEGGAVVGAVERTTMQGPDAWLSEGRVEGVAGARWLAAMVRGRLSVSIDGLPGGEVKARTVETAEGPVVQLYRVDPQLAGDCVTVRVSAAFDGQDSEVAETPIDPVDPSLSGGDAQIDLLMVYTQAVRAALGGAANVEAEAMLAVAQVNADFAGSELRARVRLAGMLEVNMPGDDQTGFVNGWQRTALENIAGVTDGIMDEVHAAREAVGADLVSLVVARPDSGSAGIAYILERLGHYSEPFYAYSVVNYDGLSDATTLTHELGHNLGCAHDRDNAGDLPDRGHHGAFPGAYGFRVSAPDVNGLSRQVRTIMAYSPGTRVRYFSSPTRQIRRFISGGNTVEFAQPVTLGVAVDAVADAQQAADNASVIQRTAFQVAGYRLSPERAFVGQLINVSTRAYVGSGYQALIGGFVVTGAEREVLLRAPGPILGTDFGVPGALADPVLRVSRLDNGTVTTVGTNDDWELPAANGIAVAQAGQQVGAFAFNNGGRDAATVVTLGPGSYTAEVTGAGGAEGVALIEAYDVSERSGEGGARLVNLSTRAYASTATPIVAGFVVEADPLQPNARKTMFLRVRGPSLANYGLPGEVVMPDPVIEIYDDQAGLVFYNDDWDSRSAILGSSIPDLQRGVVDRVEEEEVFAAAAQVGATDMLPTEPAAVIELPPGLYTMTVRPFTDETDDEDVGEPGVAIVEVFELDR</sequence>
<feature type="transmembrane region" description="Helical" evidence="1">
    <location>
        <begin position="25"/>
        <end position="45"/>
    </location>
</feature>
<keyword evidence="1" id="KW-0812">Transmembrane</keyword>
<gene>
    <name evidence="2" type="ORF">K1X11_016525</name>
</gene>
<dbReference type="Proteomes" id="UP000738431">
    <property type="component" value="Chromosome"/>
</dbReference>
<dbReference type="InterPro" id="IPR024079">
    <property type="entry name" value="MetalloPept_cat_dom_sf"/>
</dbReference>
<dbReference type="EMBL" id="CP139781">
    <property type="protein sequence ID" value="WRQ86422.1"/>
    <property type="molecule type" value="Genomic_DNA"/>
</dbReference>
<protein>
    <submittedName>
        <fullName evidence="2">M12 family metallo-peptidase</fullName>
    </submittedName>
</protein>
<evidence type="ECO:0000256" key="1">
    <source>
        <dbReference type="SAM" id="Phobius"/>
    </source>
</evidence>
<dbReference type="Pfam" id="PF13688">
    <property type="entry name" value="Reprolysin_5"/>
    <property type="match status" value="1"/>
</dbReference>
<keyword evidence="1" id="KW-1133">Transmembrane helix</keyword>
<dbReference type="SUPFAM" id="SSF55486">
    <property type="entry name" value="Metalloproteases ('zincins'), catalytic domain"/>
    <property type="match status" value="1"/>
</dbReference>
<organism evidence="2 3">
    <name type="scientific">Actomonas aquatica</name>
    <dbReference type="NCBI Taxonomy" id="2866162"/>
    <lineage>
        <taxon>Bacteria</taxon>
        <taxon>Pseudomonadati</taxon>
        <taxon>Verrucomicrobiota</taxon>
        <taxon>Opitutia</taxon>
        <taxon>Opitutales</taxon>
        <taxon>Opitutaceae</taxon>
        <taxon>Actomonas</taxon>
    </lineage>
</organism>
<keyword evidence="1" id="KW-0472">Membrane</keyword>
<name>A0ABZ1C4Z9_9BACT</name>
<reference evidence="2 3" key="1">
    <citation type="submission" date="2023-12" db="EMBL/GenBank/DDBJ databases">
        <title>Description of an unclassified Opitutus bacterium of Verrucomicrobiota.</title>
        <authorList>
            <person name="Zhang D.-F."/>
        </authorList>
    </citation>
    <scope>NUCLEOTIDE SEQUENCE [LARGE SCALE GENOMIC DNA]</scope>
    <source>
        <strain evidence="2 3">WL0086</strain>
    </source>
</reference>
<dbReference type="Gene3D" id="3.40.390.10">
    <property type="entry name" value="Collagenase (Catalytic Domain)"/>
    <property type="match status" value="1"/>
</dbReference>
<accession>A0ABZ1C4Z9</accession>
<proteinExistence type="predicted"/>
<evidence type="ECO:0000313" key="2">
    <source>
        <dbReference type="EMBL" id="WRQ86422.1"/>
    </source>
</evidence>
<dbReference type="RefSeq" id="WP_221031344.1">
    <property type="nucleotide sequence ID" value="NZ_CP139781.1"/>
</dbReference>